<evidence type="ECO:0000313" key="2">
    <source>
        <dbReference type="EMBL" id="KIO23037.1"/>
    </source>
</evidence>
<feature type="transmembrane region" description="Helical" evidence="1">
    <location>
        <begin position="92"/>
        <end position="116"/>
    </location>
</feature>
<reference evidence="2 3" key="1">
    <citation type="submission" date="2014-04" db="EMBL/GenBank/DDBJ databases">
        <authorList>
            <consortium name="DOE Joint Genome Institute"/>
            <person name="Kuo A."/>
            <person name="Girlanda M."/>
            <person name="Perotto S."/>
            <person name="Kohler A."/>
            <person name="Nagy L.G."/>
            <person name="Floudas D."/>
            <person name="Copeland A."/>
            <person name="Barry K.W."/>
            <person name="Cichocki N."/>
            <person name="Veneault-Fourrey C."/>
            <person name="LaButti K."/>
            <person name="Lindquist E.A."/>
            <person name="Lipzen A."/>
            <person name="Lundell T."/>
            <person name="Morin E."/>
            <person name="Murat C."/>
            <person name="Sun H."/>
            <person name="Tunlid A."/>
            <person name="Henrissat B."/>
            <person name="Grigoriev I.V."/>
            <person name="Hibbett D.S."/>
            <person name="Martin F."/>
            <person name="Nordberg H.P."/>
            <person name="Cantor M.N."/>
            <person name="Hua S.X."/>
        </authorList>
    </citation>
    <scope>NUCLEOTIDE SEQUENCE [LARGE SCALE GENOMIC DNA]</scope>
    <source>
        <strain evidence="2 3">MUT 4182</strain>
    </source>
</reference>
<feature type="transmembrane region" description="Helical" evidence="1">
    <location>
        <begin position="153"/>
        <end position="171"/>
    </location>
</feature>
<dbReference type="AlphaFoldDB" id="A0A0C3LNQ3"/>
<feature type="transmembrane region" description="Helical" evidence="1">
    <location>
        <begin position="66"/>
        <end position="86"/>
    </location>
</feature>
<organism evidence="2 3">
    <name type="scientific">Tulasnella calospora MUT 4182</name>
    <dbReference type="NCBI Taxonomy" id="1051891"/>
    <lineage>
        <taxon>Eukaryota</taxon>
        <taxon>Fungi</taxon>
        <taxon>Dikarya</taxon>
        <taxon>Basidiomycota</taxon>
        <taxon>Agaricomycotina</taxon>
        <taxon>Agaricomycetes</taxon>
        <taxon>Cantharellales</taxon>
        <taxon>Tulasnellaceae</taxon>
        <taxon>Tulasnella</taxon>
    </lineage>
</organism>
<evidence type="ECO:0000256" key="1">
    <source>
        <dbReference type="SAM" id="Phobius"/>
    </source>
</evidence>
<sequence length="241" mass="26073">MERKKKAIWKEGAGGQGLNDRGLTGTQIFTYLISPTLKLSATSLLNQILRSPSTDTHEDQGSENGLFPLPIPLAVLALFFAAGLNALAVQKWLLLAASLLCAAYIRGSTDLLVPLVPKNSYTFERVRLVALVLGLLVVPFFTGKATLNSKRIIYSNLLSIILYVFVGGAVIGHRYQVRAGNGANATGSPTGQQSLDVRGPLKVHLTGGAWEWLDVALFAFADQFFTFPLFLPFAPADARTR</sequence>
<keyword evidence="1" id="KW-0812">Transmembrane</keyword>
<accession>A0A0C3LNQ3</accession>
<keyword evidence="3" id="KW-1185">Reference proteome</keyword>
<feature type="transmembrane region" description="Helical" evidence="1">
    <location>
        <begin position="128"/>
        <end position="147"/>
    </location>
</feature>
<evidence type="ECO:0000313" key="3">
    <source>
        <dbReference type="Proteomes" id="UP000054248"/>
    </source>
</evidence>
<dbReference type="HOGENOM" id="CLU_1152459_0_0_1"/>
<keyword evidence="1" id="KW-1133">Transmembrane helix</keyword>
<dbReference type="EMBL" id="KN823094">
    <property type="protein sequence ID" value="KIO23037.1"/>
    <property type="molecule type" value="Genomic_DNA"/>
</dbReference>
<protein>
    <submittedName>
        <fullName evidence="2">Uncharacterized protein</fullName>
    </submittedName>
</protein>
<proteinExistence type="predicted"/>
<dbReference type="Proteomes" id="UP000054248">
    <property type="component" value="Unassembled WGS sequence"/>
</dbReference>
<reference evidence="3" key="2">
    <citation type="submission" date="2015-01" db="EMBL/GenBank/DDBJ databases">
        <title>Evolutionary Origins and Diversification of the Mycorrhizal Mutualists.</title>
        <authorList>
            <consortium name="DOE Joint Genome Institute"/>
            <consortium name="Mycorrhizal Genomics Consortium"/>
            <person name="Kohler A."/>
            <person name="Kuo A."/>
            <person name="Nagy L.G."/>
            <person name="Floudas D."/>
            <person name="Copeland A."/>
            <person name="Barry K.W."/>
            <person name="Cichocki N."/>
            <person name="Veneault-Fourrey C."/>
            <person name="LaButti K."/>
            <person name="Lindquist E.A."/>
            <person name="Lipzen A."/>
            <person name="Lundell T."/>
            <person name="Morin E."/>
            <person name="Murat C."/>
            <person name="Riley R."/>
            <person name="Ohm R."/>
            <person name="Sun H."/>
            <person name="Tunlid A."/>
            <person name="Henrissat B."/>
            <person name="Grigoriev I.V."/>
            <person name="Hibbett D.S."/>
            <person name="Martin F."/>
        </authorList>
    </citation>
    <scope>NUCLEOTIDE SEQUENCE [LARGE SCALE GENOMIC DNA]</scope>
    <source>
        <strain evidence="3">MUT 4182</strain>
    </source>
</reference>
<gene>
    <name evidence="2" type="ORF">M407DRAFT_27459</name>
</gene>
<name>A0A0C3LNQ3_9AGAM</name>
<keyword evidence="1" id="KW-0472">Membrane</keyword>